<dbReference type="OMA" id="CHFDSKA"/>
<reference evidence="5" key="1">
    <citation type="journal article" date="2015" name="Genome Announc.">
        <title>Genome sequence of the AIDS-associated pathogen Penicillium marneffei (ATCC18224) and its near taxonomic relative Talaromyces stipitatus (ATCC10500).</title>
        <authorList>
            <person name="Nierman W.C."/>
            <person name="Fedorova-Abrams N.D."/>
            <person name="Andrianopoulos A."/>
        </authorList>
    </citation>
    <scope>NUCLEOTIDE SEQUENCE [LARGE SCALE GENOMIC DNA]</scope>
    <source>
        <strain evidence="5">ATCC 10500 / CBS 375.48 / QM 6759 / NRRL 1006</strain>
    </source>
</reference>
<comment type="similarity">
    <text evidence="1">Belongs to the NmrA-type oxidoreductase family.</text>
</comment>
<evidence type="ECO:0000256" key="1">
    <source>
        <dbReference type="ARBA" id="ARBA00006328"/>
    </source>
</evidence>
<protein>
    <submittedName>
        <fullName evidence="4">Hscarg dehydrogenase, putative</fullName>
    </submittedName>
</protein>
<dbReference type="CDD" id="cd05251">
    <property type="entry name" value="NmrA_like_SDR_a"/>
    <property type="match status" value="1"/>
</dbReference>
<dbReference type="HOGENOM" id="CLU_007383_8_6_1"/>
<evidence type="ECO:0000256" key="2">
    <source>
        <dbReference type="ARBA" id="ARBA00022857"/>
    </source>
</evidence>
<dbReference type="AlphaFoldDB" id="B8MGB1"/>
<sequence>MTAEKPLLVVLGATGNQGGSVISHFLSQSPSPYKLRGVTRNPSSPNSIRLVSRGVEMVAGEFDDPSSLDAAFQGATAIFSVTDFWQSFKNPALREIASASGQKISILSRDNEAQQNRNIIDAAAKVDTLERFVYSSLPNTSKLSGGKYSHVYHFDGKAIAEEYGRSTHPKLWEKTNVLYVGYYLENYFDAAGGIFRPKLSKDKSTLILSVAAPLATSPLPMYSSIDDTGLLVDALLQASPGHKIIGAKQWLDLQGFTKVLGQVLGKNVESIEESPSFESLGDPDLIEDLTDMMGWCVEFGFDGGKVDNSVLQQSDLGVPVLLQSVEDWCRKQDWEKWLEVVE</sequence>
<dbReference type="InterPro" id="IPR036291">
    <property type="entry name" value="NAD(P)-bd_dom_sf"/>
</dbReference>
<dbReference type="VEuPathDB" id="FungiDB:TSTA_013340"/>
<dbReference type="InterPro" id="IPR051164">
    <property type="entry name" value="NmrA-like_oxidored"/>
</dbReference>
<dbReference type="EMBL" id="EQ962656">
    <property type="protein sequence ID" value="EED16231.1"/>
    <property type="molecule type" value="Genomic_DNA"/>
</dbReference>
<dbReference type="Pfam" id="PF05368">
    <property type="entry name" value="NmrA"/>
    <property type="match status" value="1"/>
</dbReference>
<dbReference type="Gene3D" id="3.40.50.720">
    <property type="entry name" value="NAD(P)-binding Rossmann-like Domain"/>
    <property type="match status" value="1"/>
</dbReference>
<feature type="domain" description="NmrA-like" evidence="3">
    <location>
        <begin position="6"/>
        <end position="310"/>
    </location>
</feature>
<dbReference type="GO" id="GO:0005634">
    <property type="term" value="C:nucleus"/>
    <property type="evidence" value="ECO:0007669"/>
    <property type="project" value="TreeGrafter"/>
</dbReference>
<dbReference type="SUPFAM" id="SSF51735">
    <property type="entry name" value="NAD(P)-binding Rossmann-fold domains"/>
    <property type="match status" value="1"/>
</dbReference>
<name>B8MGB1_TALSN</name>
<dbReference type="eggNOG" id="ENOG502SHS9">
    <property type="taxonomic scope" value="Eukaryota"/>
</dbReference>
<accession>B8MGB1</accession>
<organism evidence="4 5">
    <name type="scientific">Talaromyces stipitatus (strain ATCC 10500 / CBS 375.48 / QM 6759 / NRRL 1006)</name>
    <name type="common">Penicillium stipitatum</name>
    <dbReference type="NCBI Taxonomy" id="441959"/>
    <lineage>
        <taxon>Eukaryota</taxon>
        <taxon>Fungi</taxon>
        <taxon>Dikarya</taxon>
        <taxon>Ascomycota</taxon>
        <taxon>Pezizomycotina</taxon>
        <taxon>Eurotiomycetes</taxon>
        <taxon>Eurotiomycetidae</taxon>
        <taxon>Eurotiales</taxon>
        <taxon>Trichocomaceae</taxon>
        <taxon>Talaromyces</taxon>
        <taxon>Talaromyces sect. Talaromyces</taxon>
    </lineage>
</organism>
<dbReference type="Gene3D" id="3.90.25.10">
    <property type="entry name" value="UDP-galactose 4-epimerase, domain 1"/>
    <property type="match status" value="1"/>
</dbReference>
<dbReference type="InParanoid" id="B8MGB1"/>
<dbReference type="OrthoDB" id="3358371at2759"/>
<dbReference type="PANTHER" id="PTHR42748:SF26">
    <property type="entry name" value="NMRA-LIKE DOMAIN-CONTAINING PROTEIN"/>
    <property type="match status" value="1"/>
</dbReference>
<proteinExistence type="inferred from homology"/>
<gene>
    <name evidence="4" type="ORF">TSTA_013340</name>
</gene>
<dbReference type="Proteomes" id="UP000001745">
    <property type="component" value="Unassembled WGS sequence"/>
</dbReference>
<dbReference type="RefSeq" id="XP_002483465.1">
    <property type="nucleotide sequence ID" value="XM_002483420.1"/>
</dbReference>
<dbReference type="GeneID" id="8108210"/>
<keyword evidence="2" id="KW-0521">NADP</keyword>
<evidence type="ECO:0000313" key="5">
    <source>
        <dbReference type="Proteomes" id="UP000001745"/>
    </source>
</evidence>
<evidence type="ECO:0000259" key="3">
    <source>
        <dbReference type="Pfam" id="PF05368"/>
    </source>
</evidence>
<dbReference type="InterPro" id="IPR008030">
    <property type="entry name" value="NmrA-like"/>
</dbReference>
<dbReference type="PANTHER" id="PTHR42748">
    <property type="entry name" value="NITROGEN METABOLITE REPRESSION PROTEIN NMRA FAMILY MEMBER"/>
    <property type="match status" value="1"/>
</dbReference>
<keyword evidence="5" id="KW-1185">Reference proteome</keyword>
<evidence type="ECO:0000313" key="4">
    <source>
        <dbReference type="EMBL" id="EED16231.1"/>
    </source>
</evidence>
<dbReference type="PhylomeDB" id="B8MGB1"/>
<dbReference type="STRING" id="441959.B8MGB1"/>